<protein>
    <recommendedName>
        <fullName evidence="3">Lipoprotein</fullName>
    </recommendedName>
</protein>
<accession>A0A7Z1S0Y4</accession>
<dbReference type="PROSITE" id="PS51257">
    <property type="entry name" value="PROKAR_LIPOPROTEIN"/>
    <property type="match status" value="1"/>
</dbReference>
<evidence type="ECO:0000256" key="1">
    <source>
        <dbReference type="SAM" id="SignalP"/>
    </source>
</evidence>
<dbReference type="AlphaFoldDB" id="A0A7Z1S0Y4"/>
<gene>
    <name evidence="2" type="ORF">BCS90_02785</name>
</gene>
<reference evidence="2" key="2">
    <citation type="journal article" date="2018" name="Nature">
        <title>A major lineage of non-tailed dsDNA viruses as unrecognized killers of marine bacteria.</title>
        <authorList>
            <person name="Kauffman K.M."/>
            <person name="Hussain F.A."/>
            <person name="Yang J."/>
            <person name="Arevalo P."/>
            <person name="Brown J.M."/>
            <person name="Chang W.K."/>
            <person name="VanInsberghe D."/>
            <person name="Elsherbini J."/>
            <person name="Sharma R.S."/>
            <person name="Cutler M.B."/>
            <person name="Kelly L."/>
            <person name="Polz M.F."/>
        </authorList>
    </citation>
    <scope>NUCLEOTIDE SEQUENCE</scope>
    <source>
        <strain evidence="2">10N.222.46.E12</strain>
    </source>
</reference>
<feature type="signal peptide" evidence="1">
    <location>
        <begin position="1"/>
        <end position="22"/>
    </location>
</feature>
<dbReference type="EMBL" id="MDBS01000056">
    <property type="protein sequence ID" value="PMP25690.1"/>
    <property type="molecule type" value="Genomic_DNA"/>
</dbReference>
<reference evidence="2" key="1">
    <citation type="submission" date="2016-07" db="EMBL/GenBank/DDBJ databases">
        <authorList>
            <person name="Kauffman K."/>
            <person name="Arevalo P."/>
            <person name="Polz M.F."/>
        </authorList>
    </citation>
    <scope>NUCLEOTIDE SEQUENCE</scope>
    <source>
        <strain evidence="2">10N.222.46.E12</strain>
    </source>
</reference>
<proteinExistence type="predicted"/>
<name>A0A7Z1S0Y4_9VIBR</name>
<keyword evidence="1" id="KW-0732">Signal</keyword>
<dbReference type="RefSeq" id="WP_016784558.1">
    <property type="nucleotide sequence ID" value="NZ_CAWNTZ010000019.1"/>
</dbReference>
<organism evidence="2">
    <name type="scientific">Vibrio cyclitrophicus</name>
    <dbReference type="NCBI Taxonomy" id="47951"/>
    <lineage>
        <taxon>Bacteria</taxon>
        <taxon>Pseudomonadati</taxon>
        <taxon>Pseudomonadota</taxon>
        <taxon>Gammaproteobacteria</taxon>
        <taxon>Vibrionales</taxon>
        <taxon>Vibrionaceae</taxon>
        <taxon>Vibrio</taxon>
    </lineage>
</organism>
<evidence type="ECO:0008006" key="3">
    <source>
        <dbReference type="Google" id="ProtNLM"/>
    </source>
</evidence>
<feature type="chain" id="PRO_5031417140" description="Lipoprotein" evidence="1">
    <location>
        <begin position="23"/>
        <end position="173"/>
    </location>
</feature>
<sequence>MMMKLKTLLLTSVTSMSLIACGGGGGGSGSSGGGGGASGSTDSAASPAATAANTTFVDIAVPDSFEWRGTASRTMSVIVVSSFSYKDGEPAPIRGSHIIKLYSVTSDQTDSQAFYSGMSNRDGELVSDFSIPTNWEGLEIVAQVRGQECRSTVDLDNVTTDLLVSCDIVLDSD</sequence>
<evidence type="ECO:0000313" key="2">
    <source>
        <dbReference type="EMBL" id="PMP25690.1"/>
    </source>
</evidence>
<comment type="caution">
    <text evidence="2">The sequence shown here is derived from an EMBL/GenBank/DDBJ whole genome shotgun (WGS) entry which is preliminary data.</text>
</comment>